<gene>
    <name evidence="2" type="ORF">ACFOZY_02850</name>
</gene>
<evidence type="ECO:0000313" key="2">
    <source>
        <dbReference type="EMBL" id="MFC4409371.1"/>
    </source>
</evidence>
<proteinExistence type="predicted"/>
<organism evidence="2 3">
    <name type="scientific">Chungangia koreensis</name>
    <dbReference type="NCBI Taxonomy" id="752657"/>
    <lineage>
        <taxon>Bacteria</taxon>
        <taxon>Bacillati</taxon>
        <taxon>Bacillota</taxon>
        <taxon>Bacilli</taxon>
        <taxon>Lactobacillales</taxon>
        <taxon>Chungangia</taxon>
    </lineage>
</organism>
<name>A0ABV8X1F5_9LACT</name>
<feature type="transmembrane region" description="Helical" evidence="1">
    <location>
        <begin position="445"/>
        <end position="470"/>
    </location>
</feature>
<dbReference type="Proteomes" id="UP001595817">
    <property type="component" value="Unassembled WGS sequence"/>
</dbReference>
<sequence length="482" mass="57333">MLRADLKPMVIKEAYMSYILPFAYQQKYLQELGDLLQNKGYTFFNLDNNQLEDEYYGNQVKVLNEELDQYFLPYVQQKLFPKNFDMYGFHRFSKRIRKSFKLEVNGFSYPFKVESVDVFFCPFGIAFLTMRTELTSKEKELSDVLNFMNYMRVAEPKLKEEKGATIVTTEGKSYENGHTFLFDYLCPDIKDYIIDNQKLRGYFGSLPYFEDERMFVTGFLFSGDNEELDPTSLYRMGHLDGRDPQGKPYLSTTNKDYIDRFYQEHIHDRWAPYTYTVTTEHAHIKVSRNPIEESERQLSQYMGTHYYNLILHYFYRVMLLRLSFEYSDLEWNKDEDYIRDLIELITIFSSRYYFGEVSARTEGKELSKIFLRTFHIDDLYAEVKGTLHELYQNQENIAAERQNQLLFMLTVFTVISGIVGMNLVIEDWKGQTGWSAIQNYNFMEWITLLTAAVGILLSISLFVVTIVRWLRLKIIKKLHKHF</sequence>
<keyword evidence="3" id="KW-1185">Reference proteome</keyword>
<reference evidence="3" key="1">
    <citation type="journal article" date="2019" name="Int. J. Syst. Evol. Microbiol.">
        <title>The Global Catalogue of Microorganisms (GCM) 10K type strain sequencing project: providing services to taxonomists for standard genome sequencing and annotation.</title>
        <authorList>
            <consortium name="The Broad Institute Genomics Platform"/>
            <consortium name="The Broad Institute Genome Sequencing Center for Infectious Disease"/>
            <person name="Wu L."/>
            <person name="Ma J."/>
        </authorList>
    </citation>
    <scope>NUCLEOTIDE SEQUENCE [LARGE SCALE GENOMIC DNA]</scope>
    <source>
        <strain evidence="3">CCUG 59778</strain>
    </source>
</reference>
<keyword evidence="1" id="KW-0472">Membrane</keyword>
<dbReference type="RefSeq" id="WP_378152035.1">
    <property type="nucleotide sequence ID" value="NZ_JBHSEC010000002.1"/>
</dbReference>
<comment type="caution">
    <text evidence="2">The sequence shown here is derived from an EMBL/GenBank/DDBJ whole genome shotgun (WGS) entry which is preliminary data.</text>
</comment>
<feature type="transmembrane region" description="Helical" evidence="1">
    <location>
        <begin position="405"/>
        <end position="425"/>
    </location>
</feature>
<dbReference type="EMBL" id="JBHSEC010000002">
    <property type="protein sequence ID" value="MFC4409371.1"/>
    <property type="molecule type" value="Genomic_DNA"/>
</dbReference>
<protein>
    <recommendedName>
        <fullName evidence="4">Group-specific protein</fullName>
    </recommendedName>
</protein>
<evidence type="ECO:0000313" key="3">
    <source>
        <dbReference type="Proteomes" id="UP001595817"/>
    </source>
</evidence>
<evidence type="ECO:0008006" key="4">
    <source>
        <dbReference type="Google" id="ProtNLM"/>
    </source>
</evidence>
<evidence type="ECO:0000256" key="1">
    <source>
        <dbReference type="SAM" id="Phobius"/>
    </source>
</evidence>
<accession>A0ABV8X1F5</accession>
<keyword evidence="1" id="KW-1133">Transmembrane helix</keyword>
<keyword evidence="1" id="KW-0812">Transmembrane</keyword>